<dbReference type="InterPro" id="IPR051794">
    <property type="entry name" value="PG_Endopeptidase_C40"/>
</dbReference>
<dbReference type="InterPro" id="IPR038765">
    <property type="entry name" value="Papain-like_cys_pep_sf"/>
</dbReference>
<comment type="similarity">
    <text evidence="1">Belongs to the peptidase C40 family.</text>
</comment>
<gene>
    <name evidence="9" type="ORF">AB0D95_25150</name>
</gene>
<dbReference type="Pfam" id="PF00877">
    <property type="entry name" value="NLPC_P60"/>
    <property type="match status" value="1"/>
</dbReference>
<evidence type="ECO:0000256" key="2">
    <source>
        <dbReference type="ARBA" id="ARBA00022670"/>
    </source>
</evidence>
<name>A0ABV3EWF5_9ACTN</name>
<keyword evidence="7" id="KW-0732">Signal</keyword>
<keyword evidence="4" id="KW-0788">Thiol protease</keyword>
<reference evidence="9 10" key="1">
    <citation type="submission" date="2024-06" db="EMBL/GenBank/DDBJ databases">
        <title>The Natural Products Discovery Center: Release of the First 8490 Sequenced Strains for Exploring Actinobacteria Biosynthetic Diversity.</title>
        <authorList>
            <person name="Kalkreuter E."/>
            <person name="Kautsar S.A."/>
            <person name="Yang D."/>
            <person name="Bader C.D."/>
            <person name="Teijaro C.N."/>
            <person name="Fluegel L."/>
            <person name="Davis C.M."/>
            <person name="Simpson J.R."/>
            <person name="Lauterbach L."/>
            <person name="Steele A.D."/>
            <person name="Gui C."/>
            <person name="Meng S."/>
            <person name="Li G."/>
            <person name="Viehrig K."/>
            <person name="Ye F."/>
            <person name="Su P."/>
            <person name="Kiefer A.F."/>
            <person name="Nichols A."/>
            <person name="Cepeda A.J."/>
            <person name="Yan W."/>
            <person name="Fan B."/>
            <person name="Jiang Y."/>
            <person name="Adhikari A."/>
            <person name="Zheng C.-J."/>
            <person name="Schuster L."/>
            <person name="Cowan T.M."/>
            <person name="Smanski M.J."/>
            <person name="Chevrette M.G."/>
            <person name="De Carvalho L.P.S."/>
            <person name="Shen B."/>
        </authorList>
    </citation>
    <scope>NUCLEOTIDE SEQUENCE [LARGE SCALE GENOMIC DNA]</scope>
    <source>
        <strain evidence="9 10">NPDC048117</strain>
    </source>
</reference>
<organism evidence="9 10">
    <name type="scientific">Streptomyces chilikensis</name>
    <dbReference type="NCBI Taxonomy" id="1194079"/>
    <lineage>
        <taxon>Bacteria</taxon>
        <taxon>Bacillati</taxon>
        <taxon>Actinomycetota</taxon>
        <taxon>Actinomycetes</taxon>
        <taxon>Kitasatosporales</taxon>
        <taxon>Streptomycetaceae</taxon>
        <taxon>Streptomyces</taxon>
    </lineage>
</organism>
<feature type="region of interest" description="Disordered" evidence="6">
    <location>
        <begin position="146"/>
        <end position="172"/>
    </location>
</feature>
<evidence type="ECO:0000256" key="7">
    <source>
        <dbReference type="SAM" id="SignalP"/>
    </source>
</evidence>
<dbReference type="Proteomes" id="UP001551584">
    <property type="component" value="Unassembled WGS sequence"/>
</dbReference>
<evidence type="ECO:0000256" key="5">
    <source>
        <dbReference type="SAM" id="Coils"/>
    </source>
</evidence>
<protein>
    <submittedName>
        <fullName evidence="9">NlpC/P60 family protein</fullName>
    </submittedName>
</protein>
<evidence type="ECO:0000259" key="8">
    <source>
        <dbReference type="PROSITE" id="PS51935"/>
    </source>
</evidence>
<feature type="coiled-coil region" evidence="5">
    <location>
        <begin position="44"/>
        <end position="99"/>
    </location>
</feature>
<dbReference type="EMBL" id="JBEZNA010000077">
    <property type="protein sequence ID" value="MEU9580510.1"/>
    <property type="molecule type" value="Genomic_DNA"/>
</dbReference>
<feature type="compositionally biased region" description="Basic and acidic residues" evidence="6">
    <location>
        <begin position="157"/>
        <end position="172"/>
    </location>
</feature>
<feature type="signal peptide" evidence="7">
    <location>
        <begin position="1"/>
        <end position="36"/>
    </location>
</feature>
<evidence type="ECO:0000256" key="3">
    <source>
        <dbReference type="ARBA" id="ARBA00022801"/>
    </source>
</evidence>
<dbReference type="RefSeq" id="WP_359276338.1">
    <property type="nucleotide sequence ID" value="NZ_JBEZNA010000077.1"/>
</dbReference>
<keyword evidence="5" id="KW-0175">Coiled coil</keyword>
<proteinExistence type="inferred from homology"/>
<keyword evidence="10" id="KW-1185">Reference proteome</keyword>
<keyword evidence="3" id="KW-0378">Hydrolase</keyword>
<dbReference type="PANTHER" id="PTHR47359">
    <property type="entry name" value="PEPTIDOGLYCAN DL-ENDOPEPTIDASE CWLO"/>
    <property type="match status" value="1"/>
</dbReference>
<dbReference type="InterPro" id="IPR000064">
    <property type="entry name" value="NLP_P60_dom"/>
</dbReference>
<feature type="chain" id="PRO_5045335728" evidence="7">
    <location>
        <begin position="37"/>
        <end position="347"/>
    </location>
</feature>
<sequence length="347" mass="37748">MGSHRRPKQPKRTYTTMLTTAAAAAVALTTQSAAHADPLPDPNKKGVKAEVDRLYEQATQATEKYNGAKEKESKLQREVEDLQDAVARSQEELNTLREDLGLLASAQYRDGGVDPSVQLFFSSDPDGYLEKAATLDRISGRQLGTLQQMQSQQRTLEQQREEAQGKLKDLEDTREELKDKKKEVQGKLAEAQKLLNTLTAEERAKIAAEDQRANRAGQQADLGDEASGSQRAAAAFQAARSRVGMPYAWGATGPNSFDCSGLTSWAFNQAGVSIPRTSQAQANIGTRINSLGDLKPGDLIIMRSDLSHVGFYAGNGQILHAPKPGAVVRYEAISTSGMPFMWGVRVS</sequence>
<dbReference type="SUPFAM" id="SSF54001">
    <property type="entry name" value="Cysteine proteinases"/>
    <property type="match status" value="1"/>
</dbReference>
<comment type="caution">
    <text evidence="9">The sequence shown here is derived from an EMBL/GenBank/DDBJ whole genome shotgun (WGS) entry which is preliminary data.</text>
</comment>
<keyword evidence="2" id="KW-0645">Protease</keyword>
<feature type="domain" description="NlpC/P60" evidence="8">
    <location>
        <begin position="229"/>
        <end position="347"/>
    </location>
</feature>
<dbReference type="PANTHER" id="PTHR47359:SF3">
    <property type="entry name" value="NLP_P60 DOMAIN-CONTAINING PROTEIN-RELATED"/>
    <property type="match status" value="1"/>
</dbReference>
<accession>A0ABV3EWF5</accession>
<evidence type="ECO:0000256" key="6">
    <source>
        <dbReference type="SAM" id="MobiDB-lite"/>
    </source>
</evidence>
<feature type="region of interest" description="Disordered" evidence="6">
    <location>
        <begin position="209"/>
        <end position="228"/>
    </location>
</feature>
<evidence type="ECO:0000313" key="9">
    <source>
        <dbReference type="EMBL" id="MEU9580510.1"/>
    </source>
</evidence>
<dbReference type="PROSITE" id="PS51935">
    <property type="entry name" value="NLPC_P60"/>
    <property type="match status" value="1"/>
</dbReference>
<evidence type="ECO:0000256" key="4">
    <source>
        <dbReference type="ARBA" id="ARBA00022807"/>
    </source>
</evidence>
<evidence type="ECO:0000256" key="1">
    <source>
        <dbReference type="ARBA" id="ARBA00007074"/>
    </source>
</evidence>
<feature type="compositionally biased region" description="Low complexity" evidence="6">
    <location>
        <begin position="146"/>
        <end position="156"/>
    </location>
</feature>
<evidence type="ECO:0000313" key="10">
    <source>
        <dbReference type="Proteomes" id="UP001551584"/>
    </source>
</evidence>
<dbReference type="Gene3D" id="3.90.1720.10">
    <property type="entry name" value="endopeptidase domain like (from Nostoc punctiforme)"/>
    <property type="match status" value="1"/>
</dbReference>